<feature type="region of interest" description="Disordered" evidence="1">
    <location>
        <begin position="557"/>
        <end position="681"/>
    </location>
</feature>
<dbReference type="GO" id="GO:0000977">
    <property type="term" value="F:RNA polymerase II transcription regulatory region sequence-specific DNA binding"/>
    <property type="evidence" value="ECO:0007669"/>
    <property type="project" value="TreeGrafter"/>
</dbReference>
<name>A0A210QPE2_MIZYE</name>
<evidence type="ECO:0000256" key="1">
    <source>
        <dbReference type="SAM" id="MobiDB-lite"/>
    </source>
</evidence>
<dbReference type="Pfam" id="PF10264">
    <property type="entry name" value="WHD_Storkhead"/>
    <property type="match status" value="1"/>
</dbReference>
<feature type="region of interest" description="Disordered" evidence="1">
    <location>
        <begin position="686"/>
        <end position="705"/>
    </location>
</feature>
<feature type="domain" description="Winged helix Storkhead-box1" evidence="2">
    <location>
        <begin position="122"/>
        <end position="200"/>
    </location>
</feature>
<evidence type="ECO:0000313" key="3">
    <source>
        <dbReference type="EMBL" id="OWF50603.1"/>
    </source>
</evidence>
<feature type="compositionally biased region" description="Basic residues" evidence="1">
    <location>
        <begin position="584"/>
        <end position="599"/>
    </location>
</feature>
<organism evidence="3 4">
    <name type="scientific">Mizuhopecten yessoensis</name>
    <name type="common">Japanese scallop</name>
    <name type="synonym">Patinopecten yessoensis</name>
    <dbReference type="NCBI Taxonomy" id="6573"/>
    <lineage>
        <taxon>Eukaryota</taxon>
        <taxon>Metazoa</taxon>
        <taxon>Spiralia</taxon>
        <taxon>Lophotrochozoa</taxon>
        <taxon>Mollusca</taxon>
        <taxon>Bivalvia</taxon>
        <taxon>Autobranchia</taxon>
        <taxon>Pteriomorphia</taxon>
        <taxon>Pectinida</taxon>
        <taxon>Pectinoidea</taxon>
        <taxon>Pectinidae</taxon>
        <taxon>Mizuhopecten</taxon>
    </lineage>
</organism>
<dbReference type="OrthoDB" id="10020110at2759"/>
<feature type="compositionally biased region" description="Basic and acidic residues" evidence="1">
    <location>
        <begin position="600"/>
        <end position="616"/>
    </location>
</feature>
<keyword evidence="4" id="KW-1185">Reference proteome</keyword>
<dbReference type="GO" id="GO:0005737">
    <property type="term" value="C:cytoplasm"/>
    <property type="evidence" value="ECO:0007669"/>
    <property type="project" value="TreeGrafter"/>
</dbReference>
<protein>
    <submittedName>
        <fullName evidence="3">Storkhead-box protein 1</fullName>
    </submittedName>
</protein>
<dbReference type="InterPro" id="IPR040126">
    <property type="entry name" value="STOX1/2"/>
</dbReference>
<evidence type="ECO:0000259" key="2">
    <source>
        <dbReference type="Pfam" id="PF10264"/>
    </source>
</evidence>
<feature type="region of interest" description="Disordered" evidence="1">
    <location>
        <begin position="251"/>
        <end position="411"/>
    </location>
</feature>
<feature type="compositionally biased region" description="Basic residues" evidence="1">
    <location>
        <begin position="690"/>
        <end position="705"/>
    </location>
</feature>
<feature type="region of interest" description="Disordered" evidence="1">
    <location>
        <begin position="746"/>
        <end position="797"/>
    </location>
</feature>
<dbReference type="GO" id="GO:0006357">
    <property type="term" value="P:regulation of transcription by RNA polymerase II"/>
    <property type="evidence" value="ECO:0007669"/>
    <property type="project" value="InterPro"/>
</dbReference>
<dbReference type="PANTHER" id="PTHR22437:SF0">
    <property type="entry name" value="FI21431P1"/>
    <property type="match status" value="1"/>
</dbReference>
<feature type="compositionally biased region" description="Low complexity" evidence="1">
    <location>
        <begin position="914"/>
        <end position="923"/>
    </location>
</feature>
<feature type="compositionally biased region" description="Basic and acidic residues" evidence="1">
    <location>
        <begin position="365"/>
        <end position="374"/>
    </location>
</feature>
<reference evidence="3 4" key="1">
    <citation type="journal article" date="2017" name="Nat. Ecol. Evol.">
        <title>Scallop genome provides insights into evolution of bilaterian karyotype and development.</title>
        <authorList>
            <person name="Wang S."/>
            <person name="Zhang J."/>
            <person name="Jiao W."/>
            <person name="Li J."/>
            <person name="Xun X."/>
            <person name="Sun Y."/>
            <person name="Guo X."/>
            <person name="Huan P."/>
            <person name="Dong B."/>
            <person name="Zhang L."/>
            <person name="Hu X."/>
            <person name="Sun X."/>
            <person name="Wang J."/>
            <person name="Zhao C."/>
            <person name="Wang Y."/>
            <person name="Wang D."/>
            <person name="Huang X."/>
            <person name="Wang R."/>
            <person name="Lv J."/>
            <person name="Li Y."/>
            <person name="Zhang Z."/>
            <person name="Liu B."/>
            <person name="Lu W."/>
            <person name="Hui Y."/>
            <person name="Liang J."/>
            <person name="Zhou Z."/>
            <person name="Hou R."/>
            <person name="Li X."/>
            <person name="Liu Y."/>
            <person name="Li H."/>
            <person name="Ning X."/>
            <person name="Lin Y."/>
            <person name="Zhao L."/>
            <person name="Xing Q."/>
            <person name="Dou J."/>
            <person name="Li Y."/>
            <person name="Mao J."/>
            <person name="Guo H."/>
            <person name="Dou H."/>
            <person name="Li T."/>
            <person name="Mu C."/>
            <person name="Jiang W."/>
            <person name="Fu Q."/>
            <person name="Fu X."/>
            <person name="Miao Y."/>
            <person name="Liu J."/>
            <person name="Yu Q."/>
            <person name="Li R."/>
            <person name="Liao H."/>
            <person name="Li X."/>
            <person name="Kong Y."/>
            <person name="Jiang Z."/>
            <person name="Chourrout D."/>
            <person name="Li R."/>
            <person name="Bao Z."/>
        </authorList>
    </citation>
    <scope>NUCLEOTIDE SEQUENCE [LARGE SCALE GENOMIC DNA]</scope>
    <source>
        <strain evidence="3 4">PY_sf001</strain>
    </source>
</reference>
<feature type="compositionally biased region" description="Basic and acidic residues" evidence="1">
    <location>
        <begin position="343"/>
        <end position="355"/>
    </location>
</feature>
<evidence type="ECO:0000313" key="4">
    <source>
        <dbReference type="Proteomes" id="UP000242188"/>
    </source>
</evidence>
<feature type="region of interest" description="Disordered" evidence="1">
    <location>
        <begin position="912"/>
        <end position="932"/>
    </location>
</feature>
<proteinExistence type="predicted"/>
<feature type="compositionally biased region" description="Pro residues" evidence="1">
    <location>
        <begin position="256"/>
        <end position="271"/>
    </location>
</feature>
<dbReference type="GO" id="GO:0005634">
    <property type="term" value="C:nucleus"/>
    <property type="evidence" value="ECO:0007669"/>
    <property type="project" value="TreeGrafter"/>
</dbReference>
<gene>
    <name evidence="3" type="ORF">KP79_PYT06173</name>
</gene>
<dbReference type="Proteomes" id="UP000242188">
    <property type="component" value="Unassembled WGS sequence"/>
</dbReference>
<dbReference type="STRING" id="6573.A0A210QPE2"/>
<feature type="compositionally biased region" description="Polar residues" evidence="1">
    <location>
        <begin position="623"/>
        <end position="646"/>
    </location>
</feature>
<sequence length="1014" mass="115121">MSSKISKRVDSKSQKRLSVTSKCLAIVLSPDENESGKTPPELSGKVILDDFKLRNKTCYWNPALVESIQNLEYKGYVEPDTLLVGGEDIHLENLRTAWGRRVLNDPAHFRITRIGDVGGIKMQVIPQTQFIPLPEILCLVILDLNSKQVMATLDIIHTRLTQCFCDLQSPGVQVLYDTLGTLIRQRKVFHNGSGYFVVTPDTYRLPTDDPQQTYPMSWMHYNPMYIPVPANQPKALLTRSISCQVSLVNQPQTIPQTPPTQAPPTQAPPTQAPHTQVIPTQGTPTEESKPREEIYTDGTEILQSVANDKPRLGRSWSVRRTKNRPSKEERDNTKSVSRCSSMRGDRGCRGGENRDLNLANSNLNKVKDKGEKKSLLSKLFGRKKKKKSEKQQQQQEDKKVESPATTTASSGEYATFSAQFPPPEWQWYQEQMEKQERTTSWLHQQKHPDQEGHSQITDHVRGQHGKQVPFINKQDGSSSSDYICPQQLFPRQQIYEARRQQQKIVNPSKLSPFTEQEEEHYCQIDPRFEESLRNLRASTLPPEGYYDGNLMDKKSEFNHGCQKTSDKAATLPVHLPQNTEENHHIHRRHSESHGHRRRHEVSDRVRVRPHSGDRKQLLVQADQCYNYSQESEETVSPNQPSFPYHSQQKHTDHGISDPLHSSTPRGLQKDPGETVHNNTVDDLFNDKIQGRVHRSRKSSRHRHRHSIAYQSNYPKNDISYEYHGKLPRKSSNKALSRDSGVNCIGLSQGQSKTKGHVKEGRSTPLECITKQSHAEGKKQLRNPKQNNTDARQADKKHSNISNEVICVAEINSCVPPEAREITPATAVTPPDEFVPYSVQEEDEGMEGDVDSFIEESEQSYDTVIDSRTRNSKRISDLCDQTKNINLGDSGFSSPRNYDSLQDNQARIKVRCEEGSYQSSSSGGRQPKQSQIVQDSVKCHSKDPSLYERSDLIVLNNMKDVHRDQNLLSNHVMNQVSLYPSNQTSLPPEAVRLGNKSPVPFNFHFDGDYQVVGVV</sequence>
<dbReference type="AlphaFoldDB" id="A0A210QPE2"/>
<accession>A0A210QPE2</accession>
<dbReference type="EMBL" id="NEDP02002569">
    <property type="protein sequence ID" value="OWF50603.1"/>
    <property type="molecule type" value="Genomic_DNA"/>
</dbReference>
<dbReference type="PANTHER" id="PTHR22437">
    <property type="entry name" value="WINGED HELIX DOMAIN-CONTAINING PROTEIN"/>
    <property type="match status" value="1"/>
</dbReference>
<dbReference type="InterPro" id="IPR019391">
    <property type="entry name" value="Storkhead-box_WHD"/>
</dbReference>
<comment type="caution">
    <text evidence="3">The sequence shown here is derived from an EMBL/GenBank/DDBJ whole genome shotgun (WGS) entry which is preliminary data.</text>
</comment>